<reference evidence="1 2" key="1">
    <citation type="journal article" date="2024" name="Plant J.">
        <title>Genome sequences and population genomics reveal climatic adaptation and genomic divergence between two closely related sweetgum species.</title>
        <authorList>
            <person name="Xu W.Q."/>
            <person name="Ren C.Q."/>
            <person name="Zhang X.Y."/>
            <person name="Comes H.P."/>
            <person name="Liu X.H."/>
            <person name="Li Y.G."/>
            <person name="Kettle C.J."/>
            <person name="Jalonen R."/>
            <person name="Gaisberger H."/>
            <person name="Ma Y.Z."/>
            <person name="Qiu Y.X."/>
        </authorList>
    </citation>
    <scope>NUCLEOTIDE SEQUENCE [LARGE SCALE GENOMIC DNA]</scope>
    <source>
        <strain evidence="1">Hangzhou</strain>
    </source>
</reference>
<dbReference type="EMBL" id="JBBPBK010000003">
    <property type="protein sequence ID" value="KAK9288246.1"/>
    <property type="molecule type" value="Genomic_DNA"/>
</dbReference>
<protein>
    <submittedName>
        <fullName evidence="1">Uncharacterized protein</fullName>
    </submittedName>
</protein>
<keyword evidence="2" id="KW-1185">Reference proteome</keyword>
<name>A0AAP0RZM0_LIQFO</name>
<organism evidence="1 2">
    <name type="scientific">Liquidambar formosana</name>
    <name type="common">Formosan gum</name>
    <dbReference type="NCBI Taxonomy" id="63359"/>
    <lineage>
        <taxon>Eukaryota</taxon>
        <taxon>Viridiplantae</taxon>
        <taxon>Streptophyta</taxon>
        <taxon>Embryophyta</taxon>
        <taxon>Tracheophyta</taxon>
        <taxon>Spermatophyta</taxon>
        <taxon>Magnoliopsida</taxon>
        <taxon>eudicotyledons</taxon>
        <taxon>Gunneridae</taxon>
        <taxon>Pentapetalae</taxon>
        <taxon>Saxifragales</taxon>
        <taxon>Altingiaceae</taxon>
        <taxon>Liquidambar</taxon>
    </lineage>
</organism>
<comment type="caution">
    <text evidence="1">The sequence shown here is derived from an EMBL/GenBank/DDBJ whole genome shotgun (WGS) entry which is preliminary data.</text>
</comment>
<evidence type="ECO:0000313" key="1">
    <source>
        <dbReference type="EMBL" id="KAK9288246.1"/>
    </source>
</evidence>
<sequence length="57" mass="6701">MASAQVLPNALRKQEHLEAGKRRLEEFRKKKAAERAKKLHPQTKLMLLMLSNMRNIF</sequence>
<dbReference type="AlphaFoldDB" id="A0AAP0RZM0"/>
<accession>A0AAP0RZM0</accession>
<proteinExistence type="predicted"/>
<gene>
    <name evidence="1" type="ORF">L1049_016696</name>
</gene>
<evidence type="ECO:0000313" key="2">
    <source>
        <dbReference type="Proteomes" id="UP001415857"/>
    </source>
</evidence>
<dbReference type="Proteomes" id="UP001415857">
    <property type="component" value="Unassembled WGS sequence"/>
</dbReference>